<evidence type="ECO:0000313" key="1">
    <source>
        <dbReference type="EMBL" id="EMP40816.1"/>
    </source>
</evidence>
<accession>M7BSI6</accession>
<name>M7BSI6_CHEMY</name>
<dbReference type="AlphaFoldDB" id="M7BSI6"/>
<sequence length="96" mass="10661">MLSYSPEDLALSVLDDSVRGIPLSKGLIHSQLTFYVFPPDNAIFDDDPTEADDEKESESEDDIANIYYDNAGAAVTEAEFNELFGELETDLDFEGF</sequence>
<reference evidence="2" key="1">
    <citation type="journal article" date="2013" name="Nat. Genet.">
        <title>The draft genomes of soft-shell turtle and green sea turtle yield insights into the development and evolution of the turtle-specific body plan.</title>
        <authorList>
            <person name="Wang Z."/>
            <person name="Pascual-Anaya J."/>
            <person name="Zadissa A."/>
            <person name="Li W."/>
            <person name="Niimura Y."/>
            <person name="Huang Z."/>
            <person name="Li C."/>
            <person name="White S."/>
            <person name="Xiong Z."/>
            <person name="Fang D."/>
            <person name="Wang B."/>
            <person name="Ming Y."/>
            <person name="Chen Y."/>
            <person name="Zheng Y."/>
            <person name="Kuraku S."/>
            <person name="Pignatelli M."/>
            <person name="Herrero J."/>
            <person name="Beal K."/>
            <person name="Nozawa M."/>
            <person name="Li Q."/>
            <person name="Wang J."/>
            <person name="Zhang H."/>
            <person name="Yu L."/>
            <person name="Shigenobu S."/>
            <person name="Wang J."/>
            <person name="Liu J."/>
            <person name="Flicek P."/>
            <person name="Searle S."/>
            <person name="Wang J."/>
            <person name="Kuratani S."/>
            <person name="Yin Y."/>
            <person name="Aken B."/>
            <person name="Zhang G."/>
            <person name="Irie N."/>
        </authorList>
    </citation>
    <scope>NUCLEOTIDE SEQUENCE [LARGE SCALE GENOMIC DNA]</scope>
</reference>
<organism evidence="1 2">
    <name type="scientific">Chelonia mydas</name>
    <name type="common">Green sea-turtle</name>
    <name type="synonym">Chelonia agassizi</name>
    <dbReference type="NCBI Taxonomy" id="8469"/>
    <lineage>
        <taxon>Eukaryota</taxon>
        <taxon>Metazoa</taxon>
        <taxon>Chordata</taxon>
        <taxon>Craniata</taxon>
        <taxon>Vertebrata</taxon>
        <taxon>Euteleostomi</taxon>
        <taxon>Archelosauria</taxon>
        <taxon>Testudinata</taxon>
        <taxon>Testudines</taxon>
        <taxon>Cryptodira</taxon>
        <taxon>Durocryptodira</taxon>
        <taxon>Americhelydia</taxon>
        <taxon>Chelonioidea</taxon>
        <taxon>Cheloniidae</taxon>
        <taxon>Chelonia</taxon>
    </lineage>
</organism>
<keyword evidence="2" id="KW-1185">Reference proteome</keyword>
<dbReference type="EMBL" id="KB503068">
    <property type="protein sequence ID" value="EMP40816.1"/>
    <property type="molecule type" value="Genomic_DNA"/>
</dbReference>
<evidence type="ECO:0000313" key="2">
    <source>
        <dbReference type="Proteomes" id="UP000031443"/>
    </source>
</evidence>
<dbReference type="Proteomes" id="UP000031443">
    <property type="component" value="Unassembled WGS sequence"/>
</dbReference>
<gene>
    <name evidence="1" type="ORF">UY3_01942</name>
</gene>
<protein>
    <submittedName>
        <fullName evidence="1">Uncharacterized protein</fullName>
    </submittedName>
</protein>
<proteinExistence type="predicted"/>
<dbReference type="STRING" id="8469.M7BSI6"/>